<reference evidence="2 3" key="1">
    <citation type="journal article" date="2020" name="Nat. Commun.">
        <title>Genome of Tripterygium wilfordii and identification of cytochrome P450 involved in triptolide biosynthesis.</title>
        <authorList>
            <person name="Tu L."/>
            <person name="Su P."/>
            <person name="Zhang Z."/>
            <person name="Gao L."/>
            <person name="Wang J."/>
            <person name="Hu T."/>
            <person name="Zhou J."/>
            <person name="Zhang Y."/>
            <person name="Zhao Y."/>
            <person name="Liu Y."/>
            <person name="Song Y."/>
            <person name="Tong Y."/>
            <person name="Lu Y."/>
            <person name="Yang J."/>
            <person name="Xu C."/>
            <person name="Jia M."/>
            <person name="Peters R.J."/>
            <person name="Huang L."/>
            <person name="Gao W."/>
        </authorList>
    </citation>
    <scope>NUCLEOTIDE SEQUENCE [LARGE SCALE GENOMIC DNA]</scope>
    <source>
        <strain evidence="3">cv. XIE 37</strain>
        <tissue evidence="2">Leaf</tissue>
    </source>
</reference>
<dbReference type="FunCoup" id="A0A7J7CLR7">
    <property type="interactions" value="253"/>
</dbReference>
<dbReference type="InParanoid" id="A0A7J7CLR7"/>
<dbReference type="EMBL" id="JAAARO010000015">
    <property type="protein sequence ID" value="KAF5734999.1"/>
    <property type="molecule type" value="Genomic_DNA"/>
</dbReference>
<evidence type="ECO:0000313" key="2">
    <source>
        <dbReference type="EMBL" id="KAF5734999.1"/>
    </source>
</evidence>
<dbReference type="AlphaFoldDB" id="A0A7J7CLR7"/>
<dbReference type="PANTHER" id="PTHR35704:SF1">
    <property type="entry name" value="OS02G0254600 PROTEIN"/>
    <property type="match status" value="1"/>
</dbReference>
<proteinExistence type="predicted"/>
<feature type="compositionally biased region" description="Basic and acidic residues" evidence="1">
    <location>
        <begin position="23"/>
        <end position="33"/>
    </location>
</feature>
<dbReference type="PANTHER" id="PTHR35704">
    <property type="entry name" value="OS02G0254600 PROTEIN"/>
    <property type="match status" value="1"/>
</dbReference>
<dbReference type="Proteomes" id="UP000593562">
    <property type="component" value="Unassembled WGS sequence"/>
</dbReference>
<name>A0A7J7CLR7_TRIWF</name>
<sequence length="113" mass="12467">MGNCMKTCKQTEQEDDLKFDFEEEKDGKAEAGESLKGSSGFGSSGGVRVKLVLTKEELESLLFQLKRNSGGGGGEKLSLEIALREIERGRERVKVVEESTWKPSLESIIETPE</sequence>
<feature type="region of interest" description="Disordered" evidence="1">
    <location>
        <begin position="23"/>
        <end position="42"/>
    </location>
</feature>
<accession>A0A7J7CLR7</accession>
<evidence type="ECO:0000256" key="1">
    <source>
        <dbReference type="SAM" id="MobiDB-lite"/>
    </source>
</evidence>
<comment type="caution">
    <text evidence="2">The sequence shown here is derived from an EMBL/GenBank/DDBJ whole genome shotgun (WGS) entry which is preliminary data.</text>
</comment>
<evidence type="ECO:0000313" key="3">
    <source>
        <dbReference type="Proteomes" id="UP000593562"/>
    </source>
</evidence>
<organism evidence="2 3">
    <name type="scientific">Tripterygium wilfordii</name>
    <name type="common">Thunder God vine</name>
    <dbReference type="NCBI Taxonomy" id="458696"/>
    <lineage>
        <taxon>Eukaryota</taxon>
        <taxon>Viridiplantae</taxon>
        <taxon>Streptophyta</taxon>
        <taxon>Embryophyta</taxon>
        <taxon>Tracheophyta</taxon>
        <taxon>Spermatophyta</taxon>
        <taxon>Magnoliopsida</taxon>
        <taxon>eudicotyledons</taxon>
        <taxon>Gunneridae</taxon>
        <taxon>Pentapetalae</taxon>
        <taxon>rosids</taxon>
        <taxon>fabids</taxon>
        <taxon>Celastrales</taxon>
        <taxon>Celastraceae</taxon>
        <taxon>Tripterygium</taxon>
    </lineage>
</organism>
<protein>
    <submittedName>
        <fullName evidence="2">Uncharacterized protein</fullName>
    </submittedName>
</protein>
<keyword evidence="3" id="KW-1185">Reference proteome</keyword>
<gene>
    <name evidence="2" type="ORF">HS088_TW15G00498</name>
</gene>